<proteinExistence type="predicted"/>
<gene>
    <name evidence="1" type="ORF">C3L33_11173</name>
</gene>
<dbReference type="OrthoDB" id="783573at2759"/>
<sequence>MVKKLSQCNGALVLVAWKKLSHGNGVFGFVKKLSYGNGALVHEAWKLISPPQYGKTNLVLSVIRDVGLTYLRSDGSSGRRMKEVACPTCTVHLQVQVPSSGSETIECGVCQHPFLVTAN</sequence>
<dbReference type="InterPro" id="IPR045893">
    <property type="entry name" value="FREE1"/>
</dbReference>
<dbReference type="PANTHER" id="PTHR46977">
    <property type="entry name" value="PROTEIN FREE1"/>
    <property type="match status" value="1"/>
</dbReference>
<organism evidence="1 2">
    <name type="scientific">Rhododendron williamsianum</name>
    <dbReference type="NCBI Taxonomy" id="262921"/>
    <lineage>
        <taxon>Eukaryota</taxon>
        <taxon>Viridiplantae</taxon>
        <taxon>Streptophyta</taxon>
        <taxon>Embryophyta</taxon>
        <taxon>Tracheophyta</taxon>
        <taxon>Spermatophyta</taxon>
        <taxon>Magnoliopsida</taxon>
        <taxon>eudicotyledons</taxon>
        <taxon>Gunneridae</taxon>
        <taxon>Pentapetalae</taxon>
        <taxon>asterids</taxon>
        <taxon>Ericales</taxon>
        <taxon>Ericaceae</taxon>
        <taxon>Ericoideae</taxon>
        <taxon>Rhodoreae</taxon>
        <taxon>Rhododendron</taxon>
    </lineage>
</organism>
<dbReference type="AlphaFoldDB" id="A0A6A4LCB7"/>
<dbReference type="GO" id="GO:0000813">
    <property type="term" value="C:ESCRT I complex"/>
    <property type="evidence" value="ECO:0007669"/>
    <property type="project" value="TreeGrafter"/>
</dbReference>
<evidence type="ECO:0000313" key="2">
    <source>
        <dbReference type="Proteomes" id="UP000428333"/>
    </source>
</evidence>
<evidence type="ECO:0000313" key="1">
    <source>
        <dbReference type="EMBL" id="KAE9456943.1"/>
    </source>
</evidence>
<feature type="non-terminal residue" evidence="1">
    <location>
        <position position="1"/>
    </location>
</feature>
<dbReference type="PANTHER" id="PTHR46977:SF1">
    <property type="entry name" value="PROTEIN FREE1"/>
    <property type="match status" value="1"/>
</dbReference>
<dbReference type="GO" id="GO:0031902">
    <property type="term" value="C:late endosome membrane"/>
    <property type="evidence" value="ECO:0007669"/>
    <property type="project" value="TreeGrafter"/>
</dbReference>
<name>A0A6A4LCB7_9ERIC</name>
<dbReference type="Proteomes" id="UP000428333">
    <property type="component" value="Linkage Group LG06"/>
</dbReference>
<dbReference type="GO" id="GO:0043130">
    <property type="term" value="F:ubiquitin binding"/>
    <property type="evidence" value="ECO:0007669"/>
    <property type="project" value="InterPro"/>
</dbReference>
<dbReference type="GO" id="GO:0036258">
    <property type="term" value="P:multivesicular body assembly"/>
    <property type="evidence" value="ECO:0007669"/>
    <property type="project" value="InterPro"/>
</dbReference>
<protein>
    <submittedName>
        <fullName evidence="1">Uncharacterized protein</fullName>
    </submittedName>
</protein>
<comment type="caution">
    <text evidence="1">The sequence shown here is derived from an EMBL/GenBank/DDBJ whole genome shotgun (WGS) entry which is preliminary data.</text>
</comment>
<keyword evidence="2" id="KW-1185">Reference proteome</keyword>
<accession>A0A6A4LCB7</accession>
<reference evidence="1 2" key="1">
    <citation type="journal article" date="2019" name="Genome Biol. Evol.">
        <title>The Rhododendron genome and chromosomal organization provide insight into shared whole-genome duplications across the heath family (Ericaceae).</title>
        <authorList>
            <person name="Soza V.L."/>
            <person name="Lindsley D."/>
            <person name="Waalkes A."/>
            <person name="Ramage E."/>
            <person name="Patwardhan R.P."/>
            <person name="Burton J.N."/>
            <person name="Adey A."/>
            <person name="Kumar A."/>
            <person name="Qiu R."/>
            <person name="Shendure J."/>
            <person name="Hall B."/>
        </authorList>
    </citation>
    <scope>NUCLEOTIDE SEQUENCE [LARGE SCALE GENOMIC DNA]</scope>
    <source>
        <strain evidence="1">RSF 1966-606</strain>
    </source>
</reference>
<dbReference type="EMBL" id="QEFC01001550">
    <property type="protein sequence ID" value="KAE9456943.1"/>
    <property type="molecule type" value="Genomic_DNA"/>
</dbReference>
<dbReference type="GO" id="GO:0070676">
    <property type="term" value="P:intralumenal vesicle formation"/>
    <property type="evidence" value="ECO:0007669"/>
    <property type="project" value="TreeGrafter"/>
</dbReference>